<dbReference type="CDD" id="cd12820">
    <property type="entry name" value="LbR_YadA-like"/>
    <property type="match status" value="1"/>
</dbReference>
<evidence type="ECO:0000256" key="6">
    <source>
        <dbReference type="ARBA" id="ARBA00022692"/>
    </source>
</evidence>
<feature type="domain" description="Trimeric autotransporter adhesin YadA-like stalk" evidence="16">
    <location>
        <begin position="1443"/>
        <end position="1484"/>
    </location>
</feature>
<reference evidence="17 18" key="1">
    <citation type="submission" date="2011-11" db="EMBL/GenBank/DDBJ databases">
        <title>The Noncontiguous Finished genome of Jonquetella anthropi DSM 22815.</title>
        <authorList>
            <consortium name="US DOE Joint Genome Institute (JGI-PGF)"/>
            <person name="Lucas S."/>
            <person name="Copeland A."/>
            <person name="Lapidus A."/>
            <person name="Glavina del Rio T."/>
            <person name="Dalin E."/>
            <person name="Tice H."/>
            <person name="Bruce D."/>
            <person name="Goodwin L."/>
            <person name="Pitluck S."/>
            <person name="Peters L."/>
            <person name="Mikhailova N."/>
            <person name="Held B."/>
            <person name="Kyrpides N."/>
            <person name="Mavromatis K."/>
            <person name="Ivanova N."/>
            <person name="Markowitz V."/>
            <person name="Cheng J.-F."/>
            <person name="Hugenholtz P."/>
            <person name="Woyke T."/>
            <person name="Wu D."/>
            <person name="Gronow S."/>
            <person name="Wellnitz S."/>
            <person name="Brambilla E."/>
            <person name="Klenk H.-P."/>
            <person name="Eisen J.A."/>
        </authorList>
    </citation>
    <scope>NUCLEOTIDE SEQUENCE [LARGE SCALE GENOMIC DNA]</scope>
    <source>
        <strain evidence="17 18">DSM 22815</strain>
    </source>
</reference>
<evidence type="ECO:0000256" key="10">
    <source>
        <dbReference type="ARBA" id="ARBA00023237"/>
    </source>
</evidence>
<evidence type="ECO:0000259" key="14">
    <source>
        <dbReference type="Pfam" id="PF03895"/>
    </source>
</evidence>
<feature type="domain" description="Trimeric autotransporter adhesin YadA-like head" evidence="15">
    <location>
        <begin position="139"/>
        <end position="162"/>
    </location>
</feature>
<evidence type="ECO:0000256" key="11">
    <source>
        <dbReference type="SAM" id="Coils"/>
    </source>
</evidence>
<keyword evidence="11" id="KW-0175">Coiled coil</keyword>
<dbReference type="Pfam" id="PF05662">
    <property type="entry name" value="YadA_stalk"/>
    <property type="match status" value="17"/>
</dbReference>
<dbReference type="InterPro" id="IPR008640">
    <property type="entry name" value="Adhesin_Head_dom"/>
</dbReference>
<evidence type="ECO:0000256" key="12">
    <source>
        <dbReference type="SAM" id="MobiDB-lite"/>
    </source>
</evidence>
<dbReference type="Pfam" id="PF03895">
    <property type="entry name" value="YadA_anchor"/>
    <property type="match status" value="1"/>
</dbReference>
<gene>
    <name evidence="17" type="ORF">JonanDRAFT_0290</name>
</gene>
<feature type="domain" description="Trimeric autotransporter adhesin YadA-like stalk" evidence="16">
    <location>
        <begin position="2394"/>
        <end position="2431"/>
    </location>
</feature>
<dbReference type="InterPro" id="IPR045584">
    <property type="entry name" value="Pilin-like"/>
</dbReference>
<feature type="domain" description="Trimeric autotransporter adhesin YadA-like head" evidence="15">
    <location>
        <begin position="379"/>
        <end position="406"/>
    </location>
</feature>
<evidence type="ECO:0000256" key="13">
    <source>
        <dbReference type="SAM" id="SignalP"/>
    </source>
</evidence>
<dbReference type="EMBL" id="CM001376">
    <property type="protein sequence ID" value="EHM12709.1"/>
    <property type="molecule type" value="Genomic_DNA"/>
</dbReference>
<feature type="domain" description="Trimeric autotransporter adhesin YadA-like stalk" evidence="16">
    <location>
        <begin position="1219"/>
        <end position="1258"/>
    </location>
</feature>
<dbReference type="Pfam" id="PF05658">
    <property type="entry name" value="YadA_head"/>
    <property type="match status" value="4"/>
</dbReference>
<evidence type="ECO:0000256" key="8">
    <source>
        <dbReference type="ARBA" id="ARBA00022927"/>
    </source>
</evidence>
<evidence type="ECO:0000313" key="17">
    <source>
        <dbReference type="EMBL" id="EHM12709.1"/>
    </source>
</evidence>
<dbReference type="GO" id="GO:0015031">
    <property type="term" value="P:protein transport"/>
    <property type="evidence" value="ECO:0007669"/>
    <property type="project" value="UniProtKB-KW"/>
</dbReference>
<keyword evidence="5" id="KW-1134">Transmembrane beta strand</keyword>
<evidence type="ECO:0000256" key="7">
    <source>
        <dbReference type="ARBA" id="ARBA00022729"/>
    </source>
</evidence>
<feature type="domain" description="Trimeric autotransporter adhesin YadA-like stalk" evidence="16">
    <location>
        <begin position="1769"/>
        <end position="1809"/>
    </location>
</feature>
<comment type="subcellular location">
    <subcellularLocation>
        <location evidence="2">Cell outer membrane</location>
    </subcellularLocation>
    <subcellularLocation>
        <location evidence="1">Cell surface</location>
    </subcellularLocation>
</comment>
<keyword evidence="9" id="KW-0472">Membrane</keyword>
<feature type="domain" description="Trimeric autotransporter adhesin YadA-like stalk" evidence="16">
    <location>
        <begin position="2625"/>
        <end position="2649"/>
    </location>
</feature>
<dbReference type="SUPFAM" id="SSF54523">
    <property type="entry name" value="Pili subunits"/>
    <property type="match status" value="1"/>
</dbReference>
<dbReference type="eggNOG" id="COG5295">
    <property type="taxonomic scope" value="Bacteria"/>
</dbReference>
<feature type="domain" description="Trimeric autotransporter adhesin YadA-like stalk" evidence="16">
    <location>
        <begin position="1154"/>
        <end position="1176"/>
    </location>
</feature>
<evidence type="ECO:0000256" key="2">
    <source>
        <dbReference type="ARBA" id="ARBA00004442"/>
    </source>
</evidence>
<evidence type="ECO:0000256" key="4">
    <source>
        <dbReference type="ARBA" id="ARBA00022448"/>
    </source>
</evidence>
<name>H0UIK1_9BACT</name>
<feature type="domain" description="Trimeric autotransporter adhesin YadA-like stalk" evidence="16">
    <location>
        <begin position="2149"/>
        <end position="2176"/>
    </location>
</feature>
<dbReference type="InterPro" id="IPR008635">
    <property type="entry name" value="Coiled_stalk_dom"/>
</dbReference>
<sequence>MKKVRAAGKSRSLRWAASAAALGLFAFVGSYGADPALGATITGIGSLHPIIVYSNTPRNTEEGFPNGTRPTIGSAENSIAMGFGSNIDTGYNNIAIGVNATISRGVQHTTANAIALGASSLVTAGGDMAVGRAAQALSDNAVAIGTMATASGKNSFALGSSSQAMGEMSFASGFGSKASGTSSFASGYYAQANGNSSVAVGGLSVAGQQYGTDFSTAIGYNAQALAMGSVAIGYNSMVSASVNNSLAIGSGTVLSTPVADGQYEAFTHQKLNDTTNGMLAIANEGTPRRIIGVAGGVNATDAVNVRQLQYVNNNLAKSIGGALYTGYASDNTTYQAPDFVIGAATYHTVKEAVEAAQNRYFSVSSTNKTDGSNYNNNGASGVDSVAIGPSAQTKNADNALAIGSGASVTVSGGVALGSGSVASDASGVGSAAYLGSAANVAATAKGTAGVLSVGSSAATRQIVNVAAGSRDTDAVNVAQLKAAGVNVAGGSNVVSVSPSSDPKTGATTYTVNVDLSNYAQTNGSNITNPATWAGKLGTGTINGTTDGGLVTGTTVKGALAPYAKTAALPKVAVTGAPLMMKTDTDAAGSTTYTVGIDLSNYAQTNGNNITDPTAWAGKLGSGTIGGTTDGNLVTGTTVKNYVDGRRTQVSSADSRVVVTDEPIGTGGTMYKVALKTDQFKIKYSGDGDTTGENALDDRTAFVGTPNQISTVAENGKVTFKLDDVVTIGGSGGHPVTVNGTEGNIIGLTNTGWNTDNPVIVSGRAATEDQLSAVNEKVKQAAVAASGKIAFSGTTGKADVGLGEGLTITGDLAANADASSDNLRASVTGSTLKIEMSTAPTFKSVNAETLHADNKVTVGSAGAPTTTITPAGVDTNKLTVGTVTIDKTTNKITGLPADAGTGESEAVSGKYLKDQLKTVSDTVAASSNLSYAGDSGNGKVNLSTGTLSVKGDDKNIATVADAAGNVTVSLKDKITLGAAGTGIVLDGGHASAEFGPSIKINESGNGRISGLHPAIENGQAVTYEQLERVAASFGAKSTITADGKFVRPTYLVSATTSASRVYHSVGEALTAIDRGTVGSLVAVEKDSGDGTRLVYLENVGPAEDKTGFFRRTDLVDKNSGKLLQPKEITANPLSLDKISYALANPATGMTSTPVKIQNVAAGTLEDDAVNVSQLKKLGLDPSATAVKPVVTYDDDQKKTVTLGDTNSNPYNEATHLGGVKITNVAEGVNPGDAVNMHQLKVVSDKVDAGWNLQDGATSPVKKNIASGNVVAVTGDKNISTALSGDGETKTLNISLSDSPKFGNVTINDAGSGRITGVKAGANDTDAVNVSQIKSLAQVLNVTVDPATGVVSSEPKYQVGGHEYNTVNDAINAVTSIGTKLALNGVQKGDLLHGNTLDIGKVDGKNLEVSYSETDDVKTYQFRVVDAPTFNGKVTAQGFDAGNQKIVNVAKGTEATDAVNYEQLQSVLNSVTSSVTTRIDINAPVNYVAKHATTTPGQPDEEQVRIVEVTENGATVKKAYFLSDLDDTGHPKPAAQDIPFNDVYTSVIGLDTTTHAPSIDKNVRLSNVGKGLVDDDAANVSQLKKFVQALGGGMTFDEQTGDISDLTYHVPGRVFNNVGSMAIAAKTGSIGPIVYTLNDGERLVYLKDPKGNNSGDGAGFYKLSDVNEDGVSLKNVGAAPVESTNIKLSLVNPSNVKDSAIGSLVVLGNVAPGSADTDAVNVSQLKKLGLDPNAAAPAVTYDNDQKKTVTLGDTVHNKYDPTNNPTGGVTITNVAEGVNPGDAVNMHQLKVVSDKVDAGWNLQDGAAASAAKKIASGDTVKVVGDKNISTALSGGGETKTLQITLSDSPVFGLVKINDGGRISGLLPGKADTEAATVYQIKKILTSLGGGMTLDENNGDIKLPQYELPGGTYNNIGSIAIAAKTGTMGTTVFTDADGKRIVWLRDPALNHTNTYNKAGYYRLEDVAENGISLKDTITDPDAHLVPTGQIRLSLTGPTDINRVLLDEDVVLGHVAAGTKDNDAVNVSQLKDVKKSIDKAKTDGLTFNGNKASYGAAGSSTTGAVALGSTVDVVASDPKNNATYSTDNLTVVAGKDASGAPVLTIKMADSPTFKALTAETVTAGGTSISNSGLSVGGKTYVSPIGLNANGNPIKNVGDAAEDGDAVNKKQLDALGGSTITVKAFDKADGDKGSYSFALSSNGQVGLKALDDNLVLSADKATNTLGLKLAETVTVGTAKPVTINGTDGSVKVGTTVLDGSQITGLTNTTWNGSPTSGRAATEDQLKAVADAASTASGELKDSGLTFTGNDSSTTGVVKLGNTLAVTADGTTGGTYTSANLKVTATEANGTNPAGLKISMTNSPVFTTVTAGNTSISDAGLTVGGKPYVTPTGLNANSKKITNVAEGTEEGDAVNFKQFDELANKKIAFMALDQNGKPIGEKYEFALKDGGTIKLLSDENFAVTADATHQALGVKLRDTVKIGAANPVTVNGAEGFVTGLTNTAWNGTATTGRAATEDQLKAVAVAASGELKDSGLTFIGNTGTTNLVKLGSTLAIKAGDPAGGASYSTKNLTVESGKDAAGAPVLTIKMAEKPTFTSVTTGNTSISDGGLTVGGNTYATPTGLNANGNPIKNVGDAVDPGDAVNKGQFDALNNAQVTVSAMDKSGYAAGGQYSFALKDGGRIGLKGDDNIIVTADKTAQTLGLKLADKVKLGAVTVNGTDGVVTGLANKDLKAPTFATMGRAATEEQLKAVAESATTLINDAGLEFLGNNSSTTRLVKLGSRLTIKGADVPATGGFSEKNLTVVASNNATEDAPTLTVKMSKKPQFDEVIIGDSNSPDALLLKDGLGFNVDGTMKTFVSAAGLNANGKPIKGVGDAVDPTDAVNKRQFDALGAAKISVQAFDKDGKMKPGNSYDFSLKDGGTIGLMGDGNLNVSVDTNKKLLSLKLADVLTIGSGKPVTINGTDGSVKVGTTTLDGSQVTGLTNTAWNGTATTGRAATEDQLQAAVTDLSQNLTAKGRGFKGNIGEKTFDLGAMVSITGTGVGDADQFDGRNLMTIVNSNGISLQMRTKPVFNGLIVQQAEGAAGAGTRIDLSEGGISVGGTTFVSAAGLSGGGKKITDVADGAIGNGSHDAVTGNQLTDSMESVRVLVGGNATMTDGKLTSTNIGGTGQDTISDAIAAVKDSVTQVSTNAVQYDTAENSKVTLKGKEGTTLANVKAGAVSEHSMEAVNGSQLYATNQQVAANKDAIAANKTAIQNLQGEVQSQIGKPMTFKANEGKNIDRKLGEILEVYGLAKTEGTYSSANVKTVATDRGLEIQLADAPKFSGAVQAERFVSNDGKASFGGDGLTVGDGKNSKVTVDKDGLKISGGPSVTRDGIDAGGKRVSNLGKGVDENDAATVGQVRDEINKVTGGTGQSLGRIARRVDELDSRVDNVGAMAAAFAAVPPMAYDETHRTSLGIGYGYYSGKSAVALGLSHYINRDVMVRGGMAISGDEKSFQLGASFRLGSSPTVTRSDGRTVRISTTEMAALRKVNDLEDTVKHQDETINQQNETIKAQNEMMKQMMKRLDALEAGKRK</sequence>
<dbReference type="Gene3D" id="6.10.250.2040">
    <property type="match status" value="6"/>
</dbReference>
<protein>
    <submittedName>
        <fullName evidence="17">Hemagglutinin-like protein</fullName>
    </submittedName>
</protein>
<dbReference type="GO" id="GO:0009279">
    <property type="term" value="C:cell outer membrane"/>
    <property type="evidence" value="ECO:0007669"/>
    <property type="project" value="UniProtKB-SubCell"/>
</dbReference>
<evidence type="ECO:0000259" key="16">
    <source>
        <dbReference type="Pfam" id="PF05662"/>
    </source>
</evidence>
<evidence type="ECO:0000259" key="15">
    <source>
        <dbReference type="Pfam" id="PF05658"/>
    </source>
</evidence>
<feature type="domain" description="Trimeric autotransporter adhesin YadA-like stalk" evidence="16">
    <location>
        <begin position="3208"/>
        <end position="3247"/>
    </location>
</feature>
<dbReference type="GO" id="GO:0009986">
    <property type="term" value="C:cell surface"/>
    <property type="evidence" value="ECO:0007669"/>
    <property type="project" value="UniProtKB-SubCell"/>
</dbReference>
<organism evidence="17 18">
    <name type="scientific">Jonquetella anthropi DSM 22815</name>
    <dbReference type="NCBI Taxonomy" id="885272"/>
    <lineage>
        <taxon>Bacteria</taxon>
        <taxon>Thermotogati</taxon>
        <taxon>Synergistota</taxon>
        <taxon>Synergistia</taxon>
        <taxon>Synergistales</taxon>
        <taxon>Dethiosulfovibrionaceae</taxon>
        <taxon>Jonquetella</taxon>
    </lineage>
</organism>
<proteinExistence type="inferred from homology"/>
<keyword evidence="7 13" id="KW-0732">Signal</keyword>
<feature type="domain" description="Trimeric autotransporter adhesin YadA-like stalk" evidence="16">
    <location>
        <begin position="461"/>
        <end position="492"/>
    </location>
</feature>
<dbReference type="STRING" id="885272.JonanDRAFT_0290"/>
<dbReference type="SUPFAM" id="SSF101967">
    <property type="entry name" value="Adhesin YadA, collagen-binding domain"/>
    <property type="match status" value="4"/>
</dbReference>
<feature type="domain" description="Trimeric autotransporter adhesin YadA-like stalk" evidence="16">
    <location>
        <begin position="1707"/>
        <end position="1742"/>
    </location>
</feature>
<feature type="domain" description="Trimeric autotransporter adhesin YadA-like head" evidence="15">
    <location>
        <begin position="215"/>
        <end position="236"/>
    </location>
</feature>
<keyword evidence="4" id="KW-0813">Transport</keyword>
<dbReference type="Gene3D" id="2.20.70.140">
    <property type="match status" value="4"/>
</dbReference>
<feature type="domain" description="Trimeric autotransporter adhesin YadA-like stalk" evidence="16">
    <location>
        <begin position="1562"/>
        <end position="1593"/>
    </location>
</feature>
<evidence type="ECO:0000256" key="3">
    <source>
        <dbReference type="ARBA" id="ARBA00005848"/>
    </source>
</evidence>
<feature type="domain" description="Trimeric autotransporter adhesin YadA-like stalk" evidence="16">
    <location>
        <begin position="2865"/>
        <end position="2888"/>
    </location>
</feature>
<feature type="region of interest" description="Disordered" evidence="12">
    <location>
        <begin position="3364"/>
        <end position="3383"/>
    </location>
</feature>
<feature type="coiled-coil region" evidence="11">
    <location>
        <begin position="3526"/>
        <end position="3567"/>
    </location>
</feature>
<dbReference type="HOGENOM" id="CLU_224563_0_0_0"/>
<keyword evidence="18" id="KW-1185">Reference proteome</keyword>
<evidence type="ECO:0000256" key="5">
    <source>
        <dbReference type="ARBA" id="ARBA00022452"/>
    </source>
</evidence>
<keyword evidence="8" id="KW-0653">Protein transport</keyword>
<feature type="domain" description="Trimeric autotransporter adhesin YadA-like C-terminal membrane anchor" evidence="14">
    <location>
        <begin position="3443"/>
        <end position="3498"/>
    </location>
</feature>
<feature type="domain" description="Trimeric autotransporter adhesin YadA-like stalk" evidence="16">
    <location>
        <begin position="289"/>
        <end position="325"/>
    </location>
</feature>
<dbReference type="Gene3D" id="2.150.10.10">
    <property type="entry name" value="Serralysin-like metalloprotease, C-terminal"/>
    <property type="match status" value="4"/>
</dbReference>
<accession>H0UIK1</accession>
<feature type="domain" description="Trimeric autotransporter adhesin YadA-like head" evidence="15">
    <location>
        <begin position="178"/>
        <end position="202"/>
    </location>
</feature>
<evidence type="ECO:0000313" key="18">
    <source>
        <dbReference type="Proteomes" id="UP000003806"/>
    </source>
</evidence>
<feature type="domain" description="Trimeric autotransporter adhesin YadA-like stalk" evidence="16">
    <location>
        <begin position="3111"/>
        <end position="3146"/>
    </location>
</feature>
<feature type="domain" description="Trimeric autotransporter adhesin YadA-like stalk" evidence="16">
    <location>
        <begin position="2011"/>
        <end position="2047"/>
    </location>
</feature>
<dbReference type="Gene3D" id="3.30.1300.30">
    <property type="entry name" value="GSPII I/J protein-like"/>
    <property type="match status" value="1"/>
</dbReference>
<feature type="chain" id="PRO_5003540811" evidence="13">
    <location>
        <begin position="33"/>
        <end position="3570"/>
    </location>
</feature>
<feature type="signal peptide" evidence="13">
    <location>
        <begin position="1"/>
        <end position="32"/>
    </location>
</feature>
<dbReference type="Gene3D" id="1.20.5.170">
    <property type="match status" value="2"/>
</dbReference>
<evidence type="ECO:0000256" key="1">
    <source>
        <dbReference type="ARBA" id="ARBA00004241"/>
    </source>
</evidence>
<feature type="domain" description="Trimeric autotransporter adhesin YadA-like stalk" evidence="16">
    <location>
        <begin position="3377"/>
        <end position="3410"/>
    </location>
</feature>
<comment type="similarity">
    <text evidence="3">Belongs to the autotransporter-2 (AT-2) (TC 1.B.40) family.</text>
</comment>
<feature type="domain" description="Trimeric autotransporter adhesin YadA-like stalk" evidence="16">
    <location>
        <begin position="1312"/>
        <end position="1352"/>
    </location>
</feature>
<evidence type="ECO:0000256" key="9">
    <source>
        <dbReference type="ARBA" id="ARBA00023136"/>
    </source>
</evidence>
<dbReference type="InterPro" id="IPR011049">
    <property type="entry name" value="Serralysin-like_metalloprot_C"/>
</dbReference>
<dbReference type="InterPro" id="IPR005594">
    <property type="entry name" value="YadA_C"/>
</dbReference>
<keyword evidence="10" id="KW-0998">Cell outer membrane</keyword>
<keyword evidence="6" id="KW-0812">Transmembrane</keyword>
<dbReference type="Proteomes" id="UP000003806">
    <property type="component" value="Chromosome"/>
</dbReference>